<sequence>MRTRLVRRRARRRFGEVPVGAGELTTQSPSTGLEGTELQPGAAVTASGRVSVAQMYEPAAPKGPFTTAQLARLDEALTLASRETGLEFSIYLGELGNDSRVGAESLHDSLGAQGDHAVLIAVSPGERVVEVVTGGEAMYRLPDRGAKLAVMSMVASFKEGDLIGGLVSGLRMLADSAGPAPH</sequence>
<evidence type="ECO:0000313" key="3">
    <source>
        <dbReference type="Proteomes" id="UP000309992"/>
    </source>
</evidence>
<dbReference type="Pfam" id="PF17174">
    <property type="entry name" value="DUF5130"/>
    <property type="match status" value="1"/>
</dbReference>
<dbReference type="EMBL" id="SWMS01000014">
    <property type="protein sequence ID" value="TKG66890.1"/>
    <property type="molecule type" value="Genomic_DNA"/>
</dbReference>
<keyword evidence="3" id="KW-1185">Reference proteome</keyword>
<organism evidence="2 3">
    <name type="scientific">Prauserella endophytica</name>
    <dbReference type="NCBI Taxonomy" id="1592324"/>
    <lineage>
        <taxon>Bacteria</taxon>
        <taxon>Bacillati</taxon>
        <taxon>Actinomycetota</taxon>
        <taxon>Actinomycetes</taxon>
        <taxon>Pseudonocardiales</taxon>
        <taxon>Pseudonocardiaceae</taxon>
        <taxon>Prauserella</taxon>
        <taxon>Prauserella coralliicola group</taxon>
    </lineage>
</organism>
<evidence type="ECO:0000313" key="2">
    <source>
        <dbReference type="EMBL" id="TKG66890.1"/>
    </source>
</evidence>
<feature type="region of interest" description="Disordered" evidence="1">
    <location>
        <begin position="17"/>
        <end position="37"/>
    </location>
</feature>
<feature type="compositionally biased region" description="Polar residues" evidence="1">
    <location>
        <begin position="24"/>
        <end position="33"/>
    </location>
</feature>
<gene>
    <name evidence="2" type="ORF">FCN18_23525</name>
</gene>
<reference evidence="2 3" key="1">
    <citation type="journal article" date="2015" name="Antonie Van Leeuwenhoek">
        <title>Prauserella endophytica sp. nov., an endophytic actinobacterium isolated from Tamarix taklamakanensis.</title>
        <authorList>
            <person name="Liu J.M."/>
            <person name="Habden X."/>
            <person name="Guo L."/>
            <person name="Tuo L."/>
            <person name="Jiang Z.K."/>
            <person name="Liu S.W."/>
            <person name="Liu X.F."/>
            <person name="Chen L."/>
            <person name="Li R.F."/>
            <person name="Zhang Y.Q."/>
            <person name="Sun C.H."/>
        </authorList>
    </citation>
    <scope>NUCLEOTIDE SEQUENCE [LARGE SCALE GENOMIC DNA]</scope>
    <source>
        <strain evidence="2 3">CGMCC 4.7182</strain>
    </source>
</reference>
<comment type="caution">
    <text evidence="2">The sequence shown here is derived from an EMBL/GenBank/DDBJ whole genome shotgun (WGS) entry which is preliminary data.</text>
</comment>
<dbReference type="Gene3D" id="3.10.310.50">
    <property type="match status" value="1"/>
</dbReference>
<proteinExistence type="predicted"/>
<dbReference type="Proteomes" id="UP000309992">
    <property type="component" value="Unassembled WGS sequence"/>
</dbReference>
<protein>
    <submittedName>
        <fullName evidence="2">DUF5130 family protein</fullName>
    </submittedName>
</protein>
<dbReference type="InterPro" id="IPR033437">
    <property type="entry name" value="DUF5130"/>
</dbReference>
<accession>A0ABY2RZS3</accession>
<name>A0ABY2RZS3_9PSEU</name>
<evidence type="ECO:0000256" key="1">
    <source>
        <dbReference type="SAM" id="MobiDB-lite"/>
    </source>
</evidence>